<evidence type="ECO:0000256" key="4">
    <source>
        <dbReference type="ARBA" id="ARBA00022827"/>
    </source>
</evidence>
<comment type="caution">
    <text evidence="6">The sequence shown here is derived from an EMBL/GenBank/DDBJ whole genome shotgun (WGS) entry which is preliminary data.</text>
</comment>
<dbReference type="Gene3D" id="3.30.465.10">
    <property type="match status" value="1"/>
</dbReference>
<accession>A0A437N3C8</accession>
<comment type="similarity">
    <text evidence="2">Belongs to the FAD-binding oxidoreductase/transferase type 4 family.</text>
</comment>
<dbReference type="InterPro" id="IPR016164">
    <property type="entry name" value="FAD-linked_Oxase-like_C"/>
</dbReference>
<dbReference type="AlphaFoldDB" id="A0A437N3C8"/>
<dbReference type="InterPro" id="IPR004113">
    <property type="entry name" value="FAD-bd_oxidored_4_C"/>
</dbReference>
<dbReference type="Proteomes" id="UP000282837">
    <property type="component" value="Unassembled WGS sequence"/>
</dbReference>
<dbReference type="InterPro" id="IPR051264">
    <property type="entry name" value="FAD-oxidored/transferase_4"/>
</dbReference>
<keyword evidence="7" id="KW-1185">Reference proteome</keyword>
<dbReference type="Gene3D" id="3.30.43.10">
    <property type="entry name" value="Uridine Diphospho-n-acetylenolpyruvylglucosamine Reductase, domain 2"/>
    <property type="match status" value="1"/>
</dbReference>
<comment type="cofactor">
    <cofactor evidence="1">
        <name>FAD</name>
        <dbReference type="ChEBI" id="CHEBI:57692"/>
    </cofactor>
</comment>
<sequence>MTDKHLQAQTDTTASSMAFLEKAAALLGPRGLTQDGDVMAGWLSDWRGRYHGAALALASPADAQELSALVKLCVEYRVPIVPQGGNSGMSGGATPDASGRSLLVSLRRMNQIGAIDLENRRVTCGAGVVLQNLHEAAEAQGLRFPLTLGGKGSATVGGLISTNAGGTQVLRHGNMVAQVLGLEAVLPDGQIFSALTPLKKDNRGFDLKQLFIGSEGTLGMVTAATLKLIPALAERRVVWAAVESIQAARRLLLHVQGAMGEALEGFEVIPHPSLEAVFDYAPDTRNPLDSAAPWYTLIELVADQAQAESLGERVEAMLGEAFEQGLLSDAAIAANETQAEAFWGIRETVPMAERAKGPAKQHDIAVPVEKMPDFIVAASDTMTKAFPGCHAVAFGHLGDGNVHFHVIAPEGSDRAAWEAGDGKAISEMVHDLVTQWGGSISAEHGIGQLKVDDLARLADPARLHLLRSVKQALDPLGLLNPGKLIP</sequence>
<organism evidence="6 7">
    <name type="scientific">Novosphingobium umbonatum</name>
    <dbReference type="NCBI Taxonomy" id="1908524"/>
    <lineage>
        <taxon>Bacteria</taxon>
        <taxon>Pseudomonadati</taxon>
        <taxon>Pseudomonadota</taxon>
        <taxon>Alphaproteobacteria</taxon>
        <taxon>Sphingomonadales</taxon>
        <taxon>Sphingomonadaceae</taxon>
        <taxon>Novosphingobium</taxon>
    </lineage>
</organism>
<keyword evidence="4" id="KW-0274">FAD</keyword>
<dbReference type="SUPFAM" id="SSF55103">
    <property type="entry name" value="FAD-linked oxidases, C-terminal domain"/>
    <property type="match status" value="1"/>
</dbReference>
<dbReference type="InterPro" id="IPR016169">
    <property type="entry name" value="FAD-bd_PCMH_sub2"/>
</dbReference>
<dbReference type="Pfam" id="PF01565">
    <property type="entry name" value="FAD_binding_4"/>
    <property type="match status" value="1"/>
</dbReference>
<dbReference type="Gene3D" id="1.10.45.10">
    <property type="entry name" value="Vanillyl-alcohol Oxidase, Chain A, domain 4"/>
    <property type="match status" value="1"/>
</dbReference>
<dbReference type="InterPro" id="IPR016166">
    <property type="entry name" value="FAD-bd_PCMH"/>
</dbReference>
<proteinExistence type="inferred from homology"/>
<dbReference type="Pfam" id="PF02913">
    <property type="entry name" value="FAD-oxidase_C"/>
    <property type="match status" value="1"/>
</dbReference>
<evidence type="ECO:0000256" key="1">
    <source>
        <dbReference type="ARBA" id="ARBA00001974"/>
    </source>
</evidence>
<dbReference type="InterPro" id="IPR016167">
    <property type="entry name" value="FAD-bd_PCMH_sub1"/>
</dbReference>
<dbReference type="PANTHER" id="PTHR43716:SF2">
    <property type="entry name" value="BLL6224 PROTEIN"/>
    <property type="match status" value="1"/>
</dbReference>
<protein>
    <submittedName>
        <fullName evidence="6">FAD-binding oxidoreductase</fullName>
    </submittedName>
</protein>
<dbReference type="Gene3D" id="3.30.70.2190">
    <property type="match status" value="1"/>
</dbReference>
<evidence type="ECO:0000259" key="5">
    <source>
        <dbReference type="PROSITE" id="PS51387"/>
    </source>
</evidence>
<evidence type="ECO:0000256" key="3">
    <source>
        <dbReference type="ARBA" id="ARBA00022630"/>
    </source>
</evidence>
<dbReference type="InterPro" id="IPR016171">
    <property type="entry name" value="Vanillyl_alc_oxidase_C-sub2"/>
</dbReference>
<evidence type="ECO:0000256" key="2">
    <source>
        <dbReference type="ARBA" id="ARBA00008000"/>
    </source>
</evidence>
<dbReference type="PANTHER" id="PTHR43716">
    <property type="entry name" value="D-2-HYDROXYGLUTARATE DEHYDROGENASE, MITOCHONDRIAL"/>
    <property type="match status" value="1"/>
</dbReference>
<dbReference type="Gene3D" id="3.30.70.2740">
    <property type="match status" value="1"/>
</dbReference>
<dbReference type="InterPro" id="IPR006094">
    <property type="entry name" value="Oxid_FAD_bind_N"/>
</dbReference>
<keyword evidence="3" id="KW-0285">Flavoprotein</keyword>
<dbReference type="PROSITE" id="PS51387">
    <property type="entry name" value="FAD_PCMH"/>
    <property type="match status" value="1"/>
</dbReference>
<gene>
    <name evidence="6" type="ORF">EOE18_11495</name>
</gene>
<dbReference type="EMBL" id="SACO01000008">
    <property type="protein sequence ID" value="RVU04421.1"/>
    <property type="molecule type" value="Genomic_DNA"/>
</dbReference>
<evidence type="ECO:0000313" key="6">
    <source>
        <dbReference type="EMBL" id="RVU04421.1"/>
    </source>
</evidence>
<reference evidence="6 7" key="1">
    <citation type="submission" date="2019-01" db="EMBL/GenBank/DDBJ databases">
        <authorList>
            <person name="Chen W.-M."/>
        </authorList>
    </citation>
    <scope>NUCLEOTIDE SEQUENCE [LARGE SCALE GENOMIC DNA]</scope>
    <source>
        <strain evidence="6 7">FSY-9</strain>
    </source>
</reference>
<feature type="domain" description="FAD-binding PCMH-type" evidence="5">
    <location>
        <begin position="50"/>
        <end position="231"/>
    </location>
</feature>
<dbReference type="OrthoDB" id="9811557at2"/>
<dbReference type="GO" id="GO:0022904">
    <property type="term" value="P:respiratory electron transport chain"/>
    <property type="evidence" value="ECO:0007669"/>
    <property type="project" value="TreeGrafter"/>
</dbReference>
<evidence type="ECO:0000313" key="7">
    <source>
        <dbReference type="Proteomes" id="UP000282837"/>
    </source>
</evidence>
<dbReference type="RefSeq" id="WP_127709632.1">
    <property type="nucleotide sequence ID" value="NZ_SACO01000008.1"/>
</dbReference>
<dbReference type="FunFam" id="1.10.45.10:FF:000001">
    <property type="entry name" value="D-lactate dehydrogenase mitochondrial"/>
    <property type="match status" value="1"/>
</dbReference>
<dbReference type="GO" id="GO:0003824">
    <property type="term" value="F:catalytic activity"/>
    <property type="evidence" value="ECO:0007669"/>
    <property type="project" value="InterPro"/>
</dbReference>
<dbReference type="SUPFAM" id="SSF56176">
    <property type="entry name" value="FAD-binding/transporter-associated domain-like"/>
    <property type="match status" value="1"/>
</dbReference>
<name>A0A437N3C8_9SPHN</name>
<dbReference type="GO" id="GO:0071949">
    <property type="term" value="F:FAD binding"/>
    <property type="evidence" value="ECO:0007669"/>
    <property type="project" value="InterPro"/>
</dbReference>
<dbReference type="InterPro" id="IPR036318">
    <property type="entry name" value="FAD-bd_PCMH-like_sf"/>
</dbReference>